<protein>
    <submittedName>
        <fullName evidence="7">Cytochrome c oxidase assembly protein</fullName>
    </submittedName>
</protein>
<name>A0ABZ3D3F6_9PROT</name>
<proteinExistence type="predicted"/>
<keyword evidence="5 6" id="KW-0472">Membrane</keyword>
<gene>
    <name evidence="7" type="ORF">AAC691_18825</name>
</gene>
<reference evidence="7 8" key="1">
    <citation type="submission" date="2024-04" db="EMBL/GenBank/DDBJ databases">
        <title>Complete genome sequence of Nguyenibacter vanlangesis HBCM-1154, a strain capable of nitrogen fixation, IAA production, and phosphorus solubilization isolated from sugarcane soil.</title>
        <authorList>
            <person name="MY HANH P."/>
        </authorList>
    </citation>
    <scope>NUCLEOTIDE SEQUENCE [LARGE SCALE GENOMIC DNA]</scope>
    <source>
        <strain evidence="7 8">HBCM 1154</strain>
    </source>
</reference>
<evidence type="ECO:0000256" key="4">
    <source>
        <dbReference type="ARBA" id="ARBA00022989"/>
    </source>
</evidence>
<dbReference type="InterPro" id="IPR019108">
    <property type="entry name" value="Caa3_assmbl_CtaG-rel"/>
</dbReference>
<feature type="transmembrane region" description="Helical" evidence="6">
    <location>
        <begin position="80"/>
        <end position="100"/>
    </location>
</feature>
<comment type="subcellular location">
    <subcellularLocation>
        <location evidence="1">Cell membrane</location>
        <topology evidence="1">Multi-pass membrane protein</topology>
    </subcellularLocation>
</comment>
<feature type="transmembrane region" description="Helical" evidence="6">
    <location>
        <begin position="226"/>
        <end position="247"/>
    </location>
</feature>
<organism evidence="7 8">
    <name type="scientific">Nguyenibacter vanlangensis</name>
    <dbReference type="NCBI Taxonomy" id="1216886"/>
    <lineage>
        <taxon>Bacteria</taxon>
        <taxon>Pseudomonadati</taxon>
        <taxon>Pseudomonadota</taxon>
        <taxon>Alphaproteobacteria</taxon>
        <taxon>Acetobacterales</taxon>
        <taxon>Acetobacteraceae</taxon>
        <taxon>Nguyenibacter</taxon>
    </lineage>
</organism>
<evidence type="ECO:0000256" key="1">
    <source>
        <dbReference type="ARBA" id="ARBA00004651"/>
    </source>
</evidence>
<evidence type="ECO:0000256" key="6">
    <source>
        <dbReference type="SAM" id="Phobius"/>
    </source>
</evidence>
<feature type="transmembrane region" description="Helical" evidence="6">
    <location>
        <begin position="121"/>
        <end position="139"/>
    </location>
</feature>
<evidence type="ECO:0000313" key="7">
    <source>
        <dbReference type="EMBL" id="XAE42288.1"/>
    </source>
</evidence>
<keyword evidence="2" id="KW-1003">Cell membrane</keyword>
<keyword evidence="4 6" id="KW-1133">Transmembrane helix</keyword>
<evidence type="ECO:0000256" key="2">
    <source>
        <dbReference type="ARBA" id="ARBA00022475"/>
    </source>
</evidence>
<accession>A0ABZ3D3F6</accession>
<evidence type="ECO:0000256" key="3">
    <source>
        <dbReference type="ARBA" id="ARBA00022692"/>
    </source>
</evidence>
<feature type="transmembrane region" description="Helical" evidence="6">
    <location>
        <begin position="180"/>
        <end position="201"/>
    </location>
</feature>
<feature type="transmembrane region" description="Helical" evidence="6">
    <location>
        <begin position="145"/>
        <end position="168"/>
    </location>
</feature>
<keyword evidence="3 6" id="KW-0812">Transmembrane</keyword>
<evidence type="ECO:0000256" key="5">
    <source>
        <dbReference type="ARBA" id="ARBA00023136"/>
    </source>
</evidence>
<dbReference type="RefSeq" id="WP_342628060.1">
    <property type="nucleotide sequence ID" value="NZ_CP152276.1"/>
</dbReference>
<evidence type="ECO:0000313" key="8">
    <source>
        <dbReference type="Proteomes" id="UP001449795"/>
    </source>
</evidence>
<dbReference type="EMBL" id="CP152276">
    <property type="protein sequence ID" value="XAE42288.1"/>
    <property type="molecule type" value="Genomic_DNA"/>
</dbReference>
<keyword evidence="8" id="KW-1185">Reference proteome</keyword>
<sequence length="268" mass="27579">MIDVPVTDGPGTVWSPLAVGAWMAAAILTGIAIAVLSSRHPGPTQPGTARGTWRRLPAAAAGASLLAASCLGLRDPLASMAQYTLALMVLGQVVPPFLLLARPGKAGGAASPTGWLRDPGVAAVLFGGLAIVTGLPAVLDRSLANALFSAPLGLLDLLAGLLFWAQVLPGTRIIRSNPGAGLYALLGGVPMTVVAVVWMTAPRVLYAPYLDVLCRWDLTPLQDQHWAGFIMLVAGLPLQVAGAWLLVAPTPEREKGPPCPTCGSRASP</sequence>
<dbReference type="Proteomes" id="UP001449795">
    <property type="component" value="Chromosome"/>
</dbReference>
<feature type="transmembrane region" description="Helical" evidence="6">
    <location>
        <begin position="13"/>
        <end position="36"/>
    </location>
</feature>
<dbReference type="Pfam" id="PF09678">
    <property type="entry name" value="Caa3_CtaG"/>
    <property type="match status" value="1"/>
</dbReference>